<dbReference type="InterPro" id="IPR036264">
    <property type="entry name" value="Bact_exopeptidase_dim_dom"/>
</dbReference>
<name>A0A2X3E8Y2_KLEPN</name>
<dbReference type="GO" id="GO:0050538">
    <property type="term" value="F:N-carbamoyl-L-amino-acid hydrolase activity"/>
    <property type="evidence" value="ECO:0007669"/>
    <property type="project" value="UniProtKB-EC"/>
</dbReference>
<reference evidence="3 4" key="1">
    <citation type="submission" date="2018-06" db="EMBL/GenBank/DDBJ databases">
        <authorList>
            <consortium name="Pathogen Informatics"/>
            <person name="Doyle S."/>
        </authorList>
    </citation>
    <scope>NUCLEOTIDE SEQUENCE [LARGE SCALE GENOMIC DNA]</scope>
    <source>
        <strain evidence="3 4">NCTC9128</strain>
    </source>
</reference>
<dbReference type="EC" id="3.5.1.87" evidence="3"/>
<organism evidence="3 4">
    <name type="scientific">Klebsiella pneumoniae</name>
    <dbReference type="NCBI Taxonomy" id="573"/>
    <lineage>
        <taxon>Bacteria</taxon>
        <taxon>Pseudomonadati</taxon>
        <taxon>Pseudomonadota</taxon>
        <taxon>Gammaproteobacteria</taxon>
        <taxon>Enterobacterales</taxon>
        <taxon>Enterobacteriaceae</taxon>
        <taxon>Klebsiella/Raoultella group</taxon>
        <taxon>Klebsiella</taxon>
        <taxon>Klebsiella pneumoniae complex</taxon>
    </lineage>
</organism>
<dbReference type="Proteomes" id="UP000251088">
    <property type="component" value="Unassembled WGS sequence"/>
</dbReference>
<dbReference type="InterPro" id="IPR010158">
    <property type="entry name" value="Amidase_Cbmase"/>
</dbReference>
<dbReference type="GO" id="GO:0016813">
    <property type="term" value="F:hydrolase activity, acting on carbon-nitrogen (but not peptide) bonds, in linear amidines"/>
    <property type="evidence" value="ECO:0007669"/>
    <property type="project" value="InterPro"/>
</dbReference>
<sequence>MSHYLQINGQRLIDSLYALGEHGALPGGGVCRLAATAEDKAGRDFVVARMKALGLSVSIDAIGNVTGVYHGEETLPMVMMGSHIDTVATGGLYDGNYGVMAGLEVIATLQDAGIRTRRPLAVTFFTNEEGVRFQPDMMGSVVFAGEYPLAQALAAKDLDGITLDEALRNIGYKGERQPGDMAVDSYVELHIEQGPILDKEQIDIGVVTGVQGISWQEFTLRGVSNHAGTTPMSMRRDAGLAAAKIAVFARELALSHWW</sequence>
<dbReference type="InterPro" id="IPR002933">
    <property type="entry name" value="Peptidase_M20"/>
</dbReference>
<dbReference type="NCBIfam" id="TIGR01879">
    <property type="entry name" value="hydantase"/>
    <property type="match status" value="1"/>
</dbReference>
<comment type="similarity">
    <text evidence="1">Belongs to the peptidase M20 family.</text>
</comment>
<dbReference type="PANTHER" id="PTHR32494">
    <property type="entry name" value="ALLANTOATE DEIMINASE-RELATED"/>
    <property type="match status" value="1"/>
</dbReference>
<keyword evidence="2 3" id="KW-0378">Hydrolase</keyword>
<evidence type="ECO:0000313" key="3">
    <source>
        <dbReference type="EMBL" id="SQC38898.1"/>
    </source>
</evidence>
<accession>A0A2X3E8Y2</accession>
<proteinExistence type="inferred from homology"/>
<dbReference type="PANTHER" id="PTHR32494:SF5">
    <property type="entry name" value="ALLANTOATE AMIDOHYDROLASE"/>
    <property type="match status" value="1"/>
</dbReference>
<dbReference type="AlphaFoldDB" id="A0A2X3E8Y2"/>
<dbReference type="Gene3D" id="3.30.70.360">
    <property type="match status" value="1"/>
</dbReference>
<evidence type="ECO:0000256" key="1">
    <source>
        <dbReference type="ARBA" id="ARBA00006153"/>
    </source>
</evidence>
<dbReference type="Pfam" id="PF01546">
    <property type="entry name" value="Peptidase_M20"/>
    <property type="match status" value="1"/>
</dbReference>
<dbReference type="Gene3D" id="3.40.630.10">
    <property type="entry name" value="Zn peptidases"/>
    <property type="match status" value="1"/>
</dbReference>
<protein>
    <submittedName>
        <fullName evidence="3">Beta-ureidopropionase</fullName>
        <ecNumber evidence="3">3.5.1.87</ecNumber>
    </submittedName>
</protein>
<evidence type="ECO:0000256" key="2">
    <source>
        <dbReference type="ARBA" id="ARBA00022801"/>
    </source>
</evidence>
<gene>
    <name evidence="3" type="primary">amaB_2</name>
    <name evidence="3" type="ORF">NCTC9128_05041</name>
</gene>
<dbReference type="SUPFAM" id="SSF55031">
    <property type="entry name" value="Bacterial exopeptidase dimerisation domain"/>
    <property type="match status" value="1"/>
</dbReference>
<evidence type="ECO:0000313" key="4">
    <source>
        <dbReference type="Proteomes" id="UP000251088"/>
    </source>
</evidence>
<dbReference type="EMBL" id="UAWN01000013">
    <property type="protein sequence ID" value="SQC38898.1"/>
    <property type="molecule type" value="Genomic_DNA"/>
</dbReference>
<dbReference type="SUPFAM" id="SSF53187">
    <property type="entry name" value="Zn-dependent exopeptidases"/>
    <property type="match status" value="1"/>
</dbReference>